<feature type="region of interest" description="Disordered" evidence="1">
    <location>
        <begin position="360"/>
        <end position="556"/>
    </location>
</feature>
<feature type="compositionally biased region" description="Basic and acidic residues" evidence="1">
    <location>
        <begin position="460"/>
        <end position="470"/>
    </location>
</feature>
<sequence length="556" mass="60416">MGRRNKNNNPPPPPPNNELAPSTSTSNPNNNPGNAQPQPPQALQQRVNQNQNVRTRFFRPYAVNVPGQMRTVRHPWDNRVPPYPFHSQALPQMATGGPQQFSYPPSPQRSGPSRGSQSFIYAGQFPRAFQITAAARPPPSESVNFLRIAPSSSVSLPSRRQRGRRQSADQRRNQQAASAMSIAQLPVNEGGDLTRESPELMRAPQPMAFQENYWQVQELPVEGAQALPPPEYGLQFIPVPQNQMSHHLVGPQSQFYQMEGYQVPIYQPVVQRAVVGTSEIVRHTEARGPGTTNFMSNLRLPGGEVLTVLHTIEYYYSQARPSPWAVPVPGTSGEPMDIQPAAVQEHEPIFVNSISTSAEQSYGSQSVEAESTTDDADNGRFSGMESIIGSESEYQERAELPVSLDSSVDESAPTDLSRRRDGHDDQLPHEEPGRDDAGSGSAGPAAVRQEPLRPGSALEKVAESYAERVRFGKGQNAGSSATGDLAARPDNQRAAASAAEPARAAPDPGAAAQGPSTAARNPDGSHARRRRNQAAVSPVRQQATPRAQEFSVRARL</sequence>
<feature type="region of interest" description="Disordered" evidence="1">
    <location>
        <begin position="153"/>
        <end position="192"/>
    </location>
</feature>
<name>A0A9P0HF28_NEZVI</name>
<feature type="compositionally biased region" description="Low complexity" evidence="1">
    <location>
        <begin position="382"/>
        <end position="392"/>
    </location>
</feature>
<dbReference type="Proteomes" id="UP001152798">
    <property type="component" value="Chromosome 4"/>
</dbReference>
<feature type="region of interest" description="Disordered" evidence="1">
    <location>
        <begin position="1"/>
        <end position="47"/>
    </location>
</feature>
<protein>
    <submittedName>
        <fullName evidence="2">Uncharacterized protein</fullName>
    </submittedName>
</protein>
<proteinExistence type="predicted"/>
<evidence type="ECO:0000313" key="2">
    <source>
        <dbReference type="EMBL" id="CAH1400818.1"/>
    </source>
</evidence>
<reference evidence="2" key="1">
    <citation type="submission" date="2022-01" db="EMBL/GenBank/DDBJ databases">
        <authorList>
            <person name="King R."/>
        </authorList>
    </citation>
    <scope>NUCLEOTIDE SEQUENCE</scope>
</reference>
<keyword evidence="3" id="KW-1185">Reference proteome</keyword>
<feature type="compositionally biased region" description="Polar residues" evidence="1">
    <location>
        <begin position="360"/>
        <end position="370"/>
    </location>
</feature>
<evidence type="ECO:0000313" key="3">
    <source>
        <dbReference type="Proteomes" id="UP001152798"/>
    </source>
</evidence>
<feature type="compositionally biased region" description="Low complexity" evidence="1">
    <location>
        <begin position="494"/>
        <end position="512"/>
    </location>
</feature>
<organism evidence="2 3">
    <name type="scientific">Nezara viridula</name>
    <name type="common">Southern green stink bug</name>
    <name type="synonym">Cimex viridulus</name>
    <dbReference type="NCBI Taxonomy" id="85310"/>
    <lineage>
        <taxon>Eukaryota</taxon>
        <taxon>Metazoa</taxon>
        <taxon>Ecdysozoa</taxon>
        <taxon>Arthropoda</taxon>
        <taxon>Hexapoda</taxon>
        <taxon>Insecta</taxon>
        <taxon>Pterygota</taxon>
        <taxon>Neoptera</taxon>
        <taxon>Paraneoptera</taxon>
        <taxon>Hemiptera</taxon>
        <taxon>Heteroptera</taxon>
        <taxon>Panheteroptera</taxon>
        <taxon>Pentatomomorpha</taxon>
        <taxon>Pentatomoidea</taxon>
        <taxon>Pentatomidae</taxon>
        <taxon>Pentatominae</taxon>
        <taxon>Nezara</taxon>
    </lineage>
</organism>
<feature type="compositionally biased region" description="Low complexity" evidence="1">
    <location>
        <begin position="27"/>
        <end position="47"/>
    </location>
</feature>
<dbReference type="OrthoDB" id="10634454at2759"/>
<feature type="compositionally biased region" description="Basic and acidic residues" evidence="1">
    <location>
        <begin position="416"/>
        <end position="437"/>
    </location>
</feature>
<dbReference type="AlphaFoldDB" id="A0A9P0HF28"/>
<accession>A0A9P0HF28</accession>
<gene>
    <name evidence="2" type="ORF">NEZAVI_LOCUS9982</name>
</gene>
<feature type="compositionally biased region" description="Low complexity" evidence="1">
    <location>
        <begin position="108"/>
        <end position="118"/>
    </location>
</feature>
<feature type="region of interest" description="Disordered" evidence="1">
    <location>
        <begin position="83"/>
        <end position="118"/>
    </location>
</feature>
<evidence type="ECO:0000256" key="1">
    <source>
        <dbReference type="SAM" id="MobiDB-lite"/>
    </source>
</evidence>
<dbReference type="EMBL" id="OV725080">
    <property type="protein sequence ID" value="CAH1400818.1"/>
    <property type="molecule type" value="Genomic_DNA"/>
</dbReference>